<proteinExistence type="predicted"/>
<keyword evidence="3" id="KW-1185">Reference proteome</keyword>
<gene>
    <name evidence="2" type="ORF">HIR71_04025</name>
</gene>
<accession>A0A7Y0QH05</accession>
<evidence type="ECO:0000259" key="1">
    <source>
        <dbReference type="Pfam" id="PF08818"/>
    </source>
</evidence>
<evidence type="ECO:0000313" key="2">
    <source>
        <dbReference type="EMBL" id="NMR19394.1"/>
    </source>
</evidence>
<reference evidence="2 3" key="1">
    <citation type="submission" date="2020-04" db="EMBL/GenBank/DDBJ databases">
        <title>Sequencing and Assembly of C. fimi.</title>
        <authorList>
            <person name="Ramsey A.R."/>
        </authorList>
    </citation>
    <scope>NUCLEOTIDE SEQUENCE [LARGE SCALE GENOMIC DNA]</scope>
    <source>
        <strain evidence="2 3">SB</strain>
    </source>
</reference>
<dbReference type="EMBL" id="JABCJJ010000004">
    <property type="protein sequence ID" value="NMR19394.1"/>
    <property type="molecule type" value="Genomic_DNA"/>
</dbReference>
<protein>
    <submittedName>
        <fullName evidence="2">DUF1801 domain-containing protein</fullName>
    </submittedName>
</protein>
<name>A0A7Y0QH05_CELFI</name>
<feature type="domain" description="YdhG-like" evidence="1">
    <location>
        <begin position="29"/>
        <end position="132"/>
    </location>
</feature>
<evidence type="ECO:0000313" key="3">
    <source>
        <dbReference type="Proteomes" id="UP000562124"/>
    </source>
</evidence>
<dbReference type="Proteomes" id="UP000562124">
    <property type="component" value="Unassembled WGS sequence"/>
</dbReference>
<comment type="caution">
    <text evidence="2">The sequence shown here is derived from an EMBL/GenBank/DDBJ whole genome shotgun (WGS) entry which is preliminary data.</text>
</comment>
<sequence length="151" mass="16631">MSTEKKTPVMVETDVEVDAFLDQVPSEVRRRDADRLVDLMRRITGEPPRMWGRSIVGFGRYHYVYSSGREGDAPAAAFSPRKAATTVYLVEGFADQSDLLGRLGPHTTAKSCLYLKNLDAVDLGVLAELVRRSCRAVTGRDEAASGQAPDR</sequence>
<dbReference type="Pfam" id="PF08818">
    <property type="entry name" value="DUF1801"/>
    <property type="match status" value="1"/>
</dbReference>
<dbReference type="RefSeq" id="WP_169323665.1">
    <property type="nucleotide sequence ID" value="NZ_JABCJJ010000004.1"/>
</dbReference>
<dbReference type="InterPro" id="IPR014922">
    <property type="entry name" value="YdhG-like"/>
</dbReference>
<dbReference type="AlphaFoldDB" id="A0A7Y0QH05"/>
<organism evidence="2 3">
    <name type="scientific">Cellulomonas fimi</name>
    <dbReference type="NCBI Taxonomy" id="1708"/>
    <lineage>
        <taxon>Bacteria</taxon>
        <taxon>Bacillati</taxon>
        <taxon>Actinomycetota</taxon>
        <taxon>Actinomycetes</taxon>
        <taxon>Micrococcales</taxon>
        <taxon>Cellulomonadaceae</taxon>
        <taxon>Cellulomonas</taxon>
    </lineage>
</organism>